<protein>
    <submittedName>
        <fullName evidence="2">Uncharacterized protein</fullName>
    </submittedName>
</protein>
<dbReference type="WBParaSite" id="Pan_g6786.t1">
    <property type="protein sequence ID" value="Pan_g6786.t1"/>
    <property type="gene ID" value="Pan_g6786"/>
</dbReference>
<name>A0A7E4W5G6_PANRE</name>
<reference evidence="2" key="2">
    <citation type="submission" date="2020-10" db="UniProtKB">
        <authorList>
            <consortium name="WormBaseParasite"/>
        </authorList>
    </citation>
    <scope>IDENTIFICATION</scope>
</reference>
<dbReference type="Proteomes" id="UP000492821">
    <property type="component" value="Unassembled WGS sequence"/>
</dbReference>
<keyword evidence="1" id="KW-1185">Reference proteome</keyword>
<evidence type="ECO:0000313" key="1">
    <source>
        <dbReference type="Proteomes" id="UP000492821"/>
    </source>
</evidence>
<proteinExistence type="predicted"/>
<dbReference type="AlphaFoldDB" id="A0A7E4W5G6"/>
<evidence type="ECO:0000313" key="2">
    <source>
        <dbReference type="WBParaSite" id="Pan_g6786.t1"/>
    </source>
</evidence>
<sequence>MNVIESNWQKVQVKVRKRHDSSKFNAAARITICQGGTLDMVKGGFYVRINASLFGRNIGCGTVCVSRIQNRQRQMQRRYHLEEHWICGLALTHQHHHHRHQQQNQRNIGYGITDTSRLQKRRRQPCEHCRKEHWLWLAIAFSLYRDGEYANIKVDVASVKFEMINGC</sequence>
<accession>A0A7E4W5G6</accession>
<reference evidence="1" key="1">
    <citation type="journal article" date="2013" name="Genetics">
        <title>The draft genome and transcriptome of Panagrellus redivivus are shaped by the harsh demands of a free-living lifestyle.</title>
        <authorList>
            <person name="Srinivasan J."/>
            <person name="Dillman A.R."/>
            <person name="Macchietto M.G."/>
            <person name="Heikkinen L."/>
            <person name="Lakso M."/>
            <person name="Fracchia K.M."/>
            <person name="Antoshechkin I."/>
            <person name="Mortazavi A."/>
            <person name="Wong G."/>
            <person name="Sternberg P.W."/>
        </authorList>
    </citation>
    <scope>NUCLEOTIDE SEQUENCE [LARGE SCALE GENOMIC DNA]</scope>
    <source>
        <strain evidence="1">MT8872</strain>
    </source>
</reference>
<organism evidence="1 2">
    <name type="scientific">Panagrellus redivivus</name>
    <name type="common">Microworm</name>
    <dbReference type="NCBI Taxonomy" id="6233"/>
    <lineage>
        <taxon>Eukaryota</taxon>
        <taxon>Metazoa</taxon>
        <taxon>Ecdysozoa</taxon>
        <taxon>Nematoda</taxon>
        <taxon>Chromadorea</taxon>
        <taxon>Rhabditida</taxon>
        <taxon>Tylenchina</taxon>
        <taxon>Panagrolaimomorpha</taxon>
        <taxon>Panagrolaimoidea</taxon>
        <taxon>Panagrolaimidae</taxon>
        <taxon>Panagrellus</taxon>
    </lineage>
</organism>